<accession>A0A0E9RXR4</accession>
<proteinExistence type="predicted"/>
<dbReference type="AlphaFoldDB" id="A0A0E9RXR4"/>
<name>A0A0E9RXR4_ANGAN</name>
<reference evidence="1" key="2">
    <citation type="journal article" date="2015" name="Fish Shellfish Immunol.">
        <title>Early steps in the European eel (Anguilla anguilla)-Vibrio vulnificus interaction in the gills: Role of the RtxA13 toxin.</title>
        <authorList>
            <person name="Callol A."/>
            <person name="Pajuelo D."/>
            <person name="Ebbesson L."/>
            <person name="Teles M."/>
            <person name="MacKenzie S."/>
            <person name="Amaro C."/>
        </authorList>
    </citation>
    <scope>NUCLEOTIDE SEQUENCE</scope>
</reference>
<organism evidence="1">
    <name type="scientific">Anguilla anguilla</name>
    <name type="common">European freshwater eel</name>
    <name type="synonym">Muraena anguilla</name>
    <dbReference type="NCBI Taxonomy" id="7936"/>
    <lineage>
        <taxon>Eukaryota</taxon>
        <taxon>Metazoa</taxon>
        <taxon>Chordata</taxon>
        <taxon>Craniata</taxon>
        <taxon>Vertebrata</taxon>
        <taxon>Euteleostomi</taxon>
        <taxon>Actinopterygii</taxon>
        <taxon>Neopterygii</taxon>
        <taxon>Teleostei</taxon>
        <taxon>Anguilliformes</taxon>
        <taxon>Anguillidae</taxon>
        <taxon>Anguilla</taxon>
    </lineage>
</organism>
<reference evidence="1" key="1">
    <citation type="submission" date="2014-11" db="EMBL/GenBank/DDBJ databases">
        <authorList>
            <person name="Amaro Gonzalez C."/>
        </authorList>
    </citation>
    <scope>NUCLEOTIDE SEQUENCE</scope>
</reference>
<evidence type="ECO:0000313" key="1">
    <source>
        <dbReference type="EMBL" id="JAH33195.1"/>
    </source>
</evidence>
<dbReference type="EMBL" id="GBXM01075382">
    <property type="protein sequence ID" value="JAH33195.1"/>
    <property type="molecule type" value="Transcribed_RNA"/>
</dbReference>
<protein>
    <submittedName>
        <fullName evidence="1">Uncharacterized protein</fullName>
    </submittedName>
</protein>
<sequence>MSVTEMAPRWSSFCCWNLSGLGSLRPT</sequence>